<dbReference type="AlphaFoldDB" id="A0A841H8U2"/>
<dbReference type="RefSeq" id="WP_227970883.1">
    <property type="nucleotide sequence ID" value="NZ_CBCRUN010000001.1"/>
</dbReference>
<dbReference type="EMBL" id="JACHGX010000001">
    <property type="protein sequence ID" value="MBB6089137.1"/>
    <property type="molecule type" value="Genomic_DNA"/>
</dbReference>
<comment type="caution">
    <text evidence="1">The sequence shown here is derived from an EMBL/GenBank/DDBJ whole genome shotgun (WGS) entry which is preliminary data.</text>
</comment>
<proteinExistence type="predicted"/>
<dbReference type="Proteomes" id="UP000642919">
    <property type="component" value="Unassembled WGS sequence"/>
</dbReference>
<gene>
    <name evidence="1" type="ORF">HNR49_000475</name>
</gene>
<evidence type="ECO:0000313" key="2">
    <source>
        <dbReference type="Proteomes" id="UP000642919"/>
    </source>
</evidence>
<name>A0A841H8U2_HALSI</name>
<protein>
    <submittedName>
        <fullName evidence="1">Uncharacterized protein</fullName>
    </submittedName>
</protein>
<dbReference type="GeneID" id="68694548"/>
<evidence type="ECO:0000313" key="1">
    <source>
        <dbReference type="EMBL" id="MBB6089137.1"/>
    </source>
</evidence>
<reference evidence="1" key="1">
    <citation type="submission" date="2020-08" db="EMBL/GenBank/DDBJ databases">
        <title>Genomic Encyclopedia of Type Strains, Phase IV (KMG-IV): sequencing the most valuable type-strain genomes for metagenomic binning, comparative biology and taxonomic classification.</title>
        <authorList>
            <person name="Goeker M."/>
        </authorList>
    </citation>
    <scope>NUCLEOTIDE SEQUENCE</scope>
    <source>
        <strain evidence="1">DSM 669</strain>
    </source>
</reference>
<sequence length="147" mass="15687">MSGSTRRRSATRSTPSSDAAAVVAVAASGFVLATSLVPIPDGDSVPTRADKLLDAVGYAAITFAAHMRREHRVGGWLRGVAGTRAYITPEARAVRVLSMLKHATVIGATTGRSSRIGVQTPDDEDDEDEQRARGVGWLRAVRRWFGV</sequence>
<accession>A0A841H8U2</accession>
<organism evidence="1 2">
    <name type="scientific">Halobacterium salinarum</name>
    <name type="common">Halobacterium halobium</name>
    <dbReference type="NCBI Taxonomy" id="2242"/>
    <lineage>
        <taxon>Archaea</taxon>
        <taxon>Methanobacteriati</taxon>
        <taxon>Methanobacteriota</taxon>
        <taxon>Stenosarchaea group</taxon>
        <taxon>Halobacteria</taxon>
        <taxon>Halobacteriales</taxon>
        <taxon>Halobacteriaceae</taxon>
        <taxon>Halobacterium</taxon>
    </lineage>
</organism>